<keyword evidence="2 3" id="KW-0472">Membrane</keyword>
<evidence type="ECO:0000256" key="2">
    <source>
        <dbReference type="ARBA" id="ARBA00023136"/>
    </source>
</evidence>
<name>A0A1T4Q623_9FIRM</name>
<dbReference type="Pfam" id="PF03323">
    <property type="entry name" value="GerA"/>
    <property type="match status" value="1"/>
</dbReference>
<feature type="transmembrane region" description="Helical" evidence="3">
    <location>
        <begin position="420"/>
        <end position="440"/>
    </location>
</feature>
<dbReference type="EMBL" id="FUXM01000016">
    <property type="protein sequence ID" value="SJZ99212.1"/>
    <property type="molecule type" value="Genomic_DNA"/>
</dbReference>
<proteinExistence type="inferred from homology"/>
<evidence type="ECO:0000256" key="1">
    <source>
        <dbReference type="ARBA" id="ARBA00005278"/>
    </source>
</evidence>
<dbReference type="AlphaFoldDB" id="A0A1T4Q623"/>
<keyword evidence="3" id="KW-1133">Transmembrane helix</keyword>
<organism evidence="4 5">
    <name type="scientific">Carboxydocella sporoproducens DSM 16521</name>
    <dbReference type="NCBI Taxonomy" id="1121270"/>
    <lineage>
        <taxon>Bacteria</taxon>
        <taxon>Bacillati</taxon>
        <taxon>Bacillota</taxon>
        <taxon>Clostridia</taxon>
        <taxon>Eubacteriales</taxon>
        <taxon>Clostridiales Family XVI. Incertae Sedis</taxon>
        <taxon>Carboxydocella</taxon>
    </lineage>
</organism>
<keyword evidence="5" id="KW-1185">Reference proteome</keyword>
<keyword evidence="3" id="KW-0812">Transmembrane</keyword>
<dbReference type="RefSeq" id="WP_078665612.1">
    <property type="nucleotide sequence ID" value="NZ_FUXM01000016.1"/>
</dbReference>
<feature type="transmembrane region" description="Helical" evidence="3">
    <location>
        <begin position="389"/>
        <end position="408"/>
    </location>
</feature>
<dbReference type="Proteomes" id="UP000189933">
    <property type="component" value="Unassembled WGS sequence"/>
</dbReference>
<dbReference type="PANTHER" id="PTHR22550">
    <property type="entry name" value="SPORE GERMINATION PROTEIN"/>
    <property type="match status" value="1"/>
</dbReference>
<dbReference type="PANTHER" id="PTHR22550:SF5">
    <property type="entry name" value="LEUCINE ZIPPER PROTEIN 4"/>
    <property type="match status" value="1"/>
</dbReference>
<dbReference type="GO" id="GO:0016020">
    <property type="term" value="C:membrane"/>
    <property type="evidence" value="ECO:0007669"/>
    <property type="project" value="InterPro"/>
</dbReference>
<evidence type="ECO:0000256" key="3">
    <source>
        <dbReference type="SAM" id="Phobius"/>
    </source>
</evidence>
<comment type="similarity">
    <text evidence="1">Belongs to the GerABKA family.</text>
</comment>
<dbReference type="OrthoDB" id="9772630at2"/>
<dbReference type="PIRSF" id="PIRSF005690">
    <property type="entry name" value="GerBA"/>
    <property type="match status" value="1"/>
</dbReference>
<evidence type="ECO:0000313" key="5">
    <source>
        <dbReference type="Proteomes" id="UP000189933"/>
    </source>
</evidence>
<protein>
    <submittedName>
        <fullName evidence="4">Spore germination protein</fullName>
    </submittedName>
</protein>
<sequence length="497" mass="54815">MVAAKFGADLEKNLQLLKERLGEGKDIIWRNFTIGASGARGALLYVDGLTDKTTLQEQVLKPLVILSTDYPAGREFRGTFGLEKVMDHLLSAGGVKREEDVNKAVTALLAGDTLVLLQNCSHCLIVSTRGWSARSITEPATEALIRGPRDGFVETLMVNIALVRRRIRDDRLVVDLRQLGVRSQTDVAVMYIKDLAPPELVEEVNRRLDKINLDALIEAGYVEQLIEDNLWSPFPQLQHTERPDKVVGGLLEGRIAILVDNSPFALLLPATLPVLYQSPEDYYERWQVASFARFLRFIASFFSVLTPAAYIAITSYHPGMLPTKLAMAIASSRGGVPFPAFVEAALMEISFELLREAGARLPRAIGQTISIVGGLVIGNAAVQAGIASPIMIIIVAITAIASFAIPHYNVAAGLRLMRFPLMVAAALLGMYGVILGFILLNIHFVRLKSFGVVYIQPAVPFNLRDWKDVIFRLPWQAMKLRPSTFNARDEVRMGDKP</sequence>
<evidence type="ECO:0000313" key="4">
    <source>
        <dbReference type="EMBL" id="SJZ99212.1"/>
    </source>
</evidence>
<dbReference type="InterPro" id="IPR004995">
    <property type="entry name" value="Spore_Ger"/>
</dbReference>
<accession>A0A1T4Q623</accession>
<feature type="transmembrane region" description="Helical" evidence="3">
    <location>
        <begin position="294"/>
        <end position="313"/>
    </location>
</feature>
<dbReference type="GO" id="GO:0009847">
    <property type="term" value="P:spore germination"/>
    <property type="evidence" value="ECO:0007669"/>
    <property type="project" value="InterPro"/>
</dbReference>
<reference evidence="5" key="1">
    <citation type="submission" date="2017-02" db="EMBL/GenBank/DDBJ databases">
        <authorList>
            <person name="Varghese N."/>
            <person name="Submissions S."/>
        </authorList>
    </citation>
    <scope>NUCLEOTIDE SEQUENCE [LARGE SCALE GENOMIC DNA]</scope>
    <source>
        <strain evidence="5">DSM 16521</strain>
    </source>
</reference>
<dbReference type="InterPro" id="IPR050768">
    <property type="entry name" value="UPF0353/GerABKA_families"/>
</dbReference>
<gene>
    <name evidence="4" type="ORF">SAMN02745885_01547</name>
</gene>